<evidence type="ECO:0000256" key="14">
    <source>
        <dbReference type="SAM" id="Coils"/>
    </source>
</evidence>
<evidence type="ECO:0000256" key="1">
    <source>
        <dbReference type="ARBA" id="ARBA00001954"/>
    </source>
</evidence>
<keyword evidence="8" id="KW-0862">Zinc</keyword>
<gene>
    <name evidence="20" type="ORF">PNOK_0388100</name>
</gene>
<keyword evidence="14" id="KW-0175">Coiled coil</keyword>
<feature type="compositionally biased region" description="Polar residues" evidence="15">
    <location>
        <begin position="21"/>
        <end position="33"/>
    </location>
</feature>
<feature type="compositionally biased region" description="Pro residues" evidence="15">
    <location>
        <begin position="2513"/>
        <end position="2529"/>
    </location>
</feature>
<feature type="coiled-coil region" evidence="14">
    <location>
        <begin position="702"/>
        <end position="729"/>
    </location>
</feature>
<feature type="domain" description="ARID" evidence="17">
    <location>
        <begin position="1035"/>
        <end position="1126"/>
    </location>
</feature>
<evidence type="ECO:0000256" key="4">
    <source>
        <dbReference type="ARBA" id="ARBA00012902"/>
    </source>
</evidence>
<dbReference type="GO" id="GO:0034647">
    <property type="term" value="F:histone H3K4me/H3K4me2/H3K4me3 demethylase activity"/>
    <property type="evidence" value="ECO:0007669"/>
    <property type="project" value="UniProtKB-EC"/>
</dbReference>
<comment type="cofactor">
    <cofactor evidence="1">
        <name>Fe(2+)</name>
        <dbReference type="ChEBI" id="CHEBI:29033"/>
    </cofactor>
</comment>
<organism evidence="20 21">
    <name type="scientific">Pyrrhoderma noxium</name>
    <dbReference type="NCBI Taxonomy" id="2282107"/>
    <lineage>
        <taxon>Eukaryota</taxon>
        <taxon>Fungi</taxon>
        <taxon>Dikarya</taxon>
        <taxon>Basidiomycota</taxon>
        <taxon>Agaricomycotina</taxon>
        <taxon>Agaricomycetes</taxon>
        <taxon>Hymenochaetales</taxon>
        <taxon>Hymenochaetaceae</taxon>
        <taxon>Pyrrhoderma</taxon>
    </lineage>
</organism>
<evidence type="ECO:0000313" key="20">
    <source>
        <dbReference type="EMBL" id="PAV21254.1"/>
    </source>
</evidence>
<feature type="region of interest" description="Disordered" evidence="15">
    <location>
        <begin position="1128"/>
        <end position="1227"/>
    </location>
</feature>
<keyword evidence="10" id="KW-0408">Iron</keyword>
<dbReference type="Gene3D" id="2.60.120.650">
    <property type="entry name" value="Cupin"/>
    <property type="match status" value="1"/>
</dbReference>
<dbReference type="InterPro" id="IPR019786">
    <property type="entry name" value="Zinc_finger_PHD-type_CS"/>
</dbReference>
<feature type="compositionally biased region" description="Low complexity" evidence="15">
    <location>
        <begin position="2560"/>
        <end position="2590"/>
    </location>
</feature>
<dbReference type="InterPro" id="IPR036431">
    <property type="entry name" value="ARID_dom_sf"/>
</dbReference>
<keyword evidence="9" id="KW-0560">Oxidoreductase</keyword>
<feature type="region of interest" description="Disordered" evidence="15">
    <location>
        <begin position="1"/>
        <end position="151"/>
    </location>
</feature>
<keyword evidence="21" id="KW-1185">Reference proteome</keyword>
<feature type="domain" description="PHD-type" evidence="16">
    <location>
        <begin position="1229"/>
        <end position="1279"/>
    </location>
</feature>
<dbReference type="CDD" id="cd15489">
    <property type="entry name" value="PHD_SF"/>
    <property type="match status" value="1"/>
</dbReference>
<dbReference type="OrthoDB" id="1678912at2759"/>
<feature type="region of interest" description="Disordered" evidence="15">
    <location>
        <begin position="907"/>
        <end position="941"/>
    </location>
</feature>
<dbReference type="InterPro" id="IPR029191">
    <property type="entry name" value="Uds1"/>
</dbReference>
<evidence type="ECO:0000256" key="2">
    <source>
        <dbReference type="ARBA" id="ARBA00004123"/>
    </source>
</evidence>
<feature type="compositionally biased region" description="Low complexity" evidence="15">
    <location>
        <begin position="60"/>
        <end position="78"/>
    </location>
</feature>
<dbReference type="PROSITE" id="PS51184">
    <property type="entry name" value="JMJC"/>
    <property type="match status" value="1"/>
</dbReference>
<feature type="compositionally biased region" description="Polar residues" evidence="15">
    <location>
        <begin position="616"/>
        <end position="629"/>
    </location>
</feature>
<reference evidence="20 21" key="1">
    <citation type="journal article" date="2017" name="Mol. Ecol.">
        <title>Comparative and population genomic landscape of Phellinus noxius: A hypervariable fungus causing root rot in trees.</title>
        <authorList>
            <person name="Chung C.L."/>
            <person name="Lee T.J."/>
            <person name="Akiba M."/>
            <person name="Lee H.H."/>
            <person name="Kuo T.H."/>
            <person name="Liu D."/>
            <person name="Ke H.M."/>
            <person name="Yokoi T."/>
            <person name="Roa M.B."/>
            <person name="Lu M.J."/>
            <person name="Chang Y.Y."/>
            <person name="Ann P.J."/>
            <person name="Tsai J.N."/>
            <person name="Chen C.Y."/>
            <person name="Tzean S.S."/>
            <person name="Ota Y."/>
            <person name="Hattori T."/>
            <person name="Sahashi N."/>
            <person name="Liou R.F."/>
            <person name="Kikuchi T."/>
            <person name="Tsai I.J."/>
        </authorList>
    </citation>
    <scope>NUCLEOTIDE SEQUENCE [LARGE SCALE GENOMIC DNA]</scope>
    <source>
        <strain evidence="20 21">FFPRI411160</strain>
    </source>
</reference>
<evidence type="ECO:0000256" key="5">
    <source>
        <dbReference type="ARBA" id="ARBA00022723"/>
    </source>
</evidence>
<dbReference type="GO" id="GO:0000785">
    <property type="term" value="C:chromatin"/>
    <property type="evidence" value="ECO:0007669"/>
    <property type="project" value="TreeGrafter"/>
</dbReference>
<dbReference type="Pfam" id="PF02928">
    <property type="entry name" value="zf-C5HC2"/>
    <property type="match status" value="1"/>
</dbReference>
<evidence type="ECO:0000259" key="17">
    <source>
        <dbReference type="PROSITE" id="PS51011"/>
    </source>
</evidence>
<dbReference type="SMART" id="SM00249">
    <property type="entry name" value="PHD"/>
    <property type="match status" value="3"/>
</dbReference>
<dbReference type="STRING" id="2282107.A0A286UP12"/>
<evidence type="ECO:0000256" key="12">
    <source>
        <dbReference type="ARBA" id="ARBA00048734"/>
    </source>
</evidence>
<dbReference type="GO" id="GO:0008270">
    <property type="term" value="F:zinc ion binding"/>
    <property type="evidence" value="ECO:0007669"/>
    <property type="project" value="UniProtKB-KW"/>
</dbReference>
<dbReference type="InterPro" id="IPR003347">
    <property type="entry name" value="JmjC_dom"/>
</dbReference>
<comment type="subcellular location">
    <subcellularLocation>
        <location evidence="2">Nucleus</location>
    </subcellularLocation>
</comment>
<dbReference type="PROSITE" id="PS51183">
    <property type="entry name" value="JMJN"/>
    <property type="match status" value="1"/>
</dbReference>
<dbReference type="InterPro" id="IPR048615">
    <property type="entry name" value="KDM5_C-hel"/>
</dbReference>
<name>A0A286UP12_9AGAM</name>
<dbReference type="Gene3D" id="3.30.40.10">
    <property type="entry name" value="Zinc/RING finger domain, C3HC4 (zinc finger)"/>
    <property type="match status" value="2"/>
</dbReference>
<dbReference type="Pfam" id="PF01388">
    <property type="entry name" value="ARID"/>
    <property type="match status" value="1"/>
</dbReference>
<dbReference type="PANTHER" id="PTHR10694:SF33">
    <property type="entry name" value="LYSINE-SPECIFIC DEMETHYLASE 5"/>
    <property type="match status" value="1"/>
</dbReference>
<evidence type="ECO:0000256" key="9">
    <source>
        <dbReference type="ARBA" id="ARBA00023002"/>
    </source>
</evidence>
<evidence type="ECO:0000259" key="16">
    <source>
        <dbReference type="PROSITE" id="PS50016"/>
    </source>
</evidence>
<dbReference type="EMBL" id="NBII01000003">
    <property type="protein sequence ID" value="PAV21254.1"/>
    <property type="molecule type" value="Genomic_DNA"/>
</dbReference>
<dbReference type="InterPro" id="IPR013637">
    <property type="entry name" value="Lys_sp_deMease-like_dom"/>
</dbReference>
<sequence length="2682" mass="301492">MNGVRRLLGGGGQRPQSPPVANSSPAESFQSLPPLQATAPLSISRKPLWPPSPHLPSYESSNGRPSSASSSTISASPPRYTNGSKPYDSRQNSLDNNDIRPQSFGSSVSSPSRKPVPISPGSSPSSRTRVSNAPSGPPSPTRPMPTRVTQLRPWKRASGPVDTRDELLMSLLASEAVVESRDFDILHSDDVDELKKEYQILESRLSAMQKKLKLEVKIRDAAASLAKVNASHKTVSKQTAEHLEASNRKVESVQKELWRISERANEINRKLLEHRAGVLSFSLKSIESRIATESEEAGYAFRNSQMSPTSSETSYSSSRTKFEGPHLFAGHENALTPMSPRKPVSAAEYTFLEERLKEMTTKLQTAVDAQNEAKREASLLKVELEGLETSTALDLQAAEEKIANLESEIENSRSLEYRVKELLAQQEQWIEERESKARDIELLERRLEVMEEKSGEVVGVERRAFELEEALDALQKMMISRNLSFPDGIPLTERISHLGSHIDHMQSELADQRYQNESLESLRVRLEDDMQTSTARQEDFSKELEQMRLEREKSREVIRTLEFRLQEQAVAHAEASKSISLDNAPPEVMDVVNVLKPIWNALPSPESRASKFGQRSRVSPISTPGSPNTSLSELDVRLLKTLYDGRPAYQIPDTSGQFTVEAFAARVQALIVDDRALIERLVRFAQAHDLLKKNAERAQKIAQDSSVALETYQKQVKALEDRNLTLQSSITSLHDEIVELQDAIDKIVVEKRDVEMQAAEQAETCRQLTEANNALSARALSLAEEAASAPKAVRLELEKQLAECRLDLQKAEDDIQAMRSAEASQSLALMDELNQLQGENDTLRAQLRAYQAGKKNNSFFSNRIRKFATESLSPSYILSTASVSSAGDASSSRRAPRKSKVDALAALNRSRSPSSEVVNQPAPSQQTISSVTNPTTDLPPNTLDMSNLKKMKTRFRAWSQSSRPFGLEECPTFFPTTSEFKDPLTYIRSISAKGQEHGIIKIVPPEGWEMPFVIDSESYRFKTRAMRLNSIEAASRAKINFLEALYRFHRQEGNPRVTVPTINHRPVDLWLLRKEVQKLGGFEAVNKGKKWSELGRLLGYSGIPGLSTQLRNSYIRVILPYEHYSKNVRGSNLSSSTKRDTQTPPPQEGFLASPLSSPLSTTSSPLSEPPDDGDLNGMGEASHGSPRSRRATLNGSTNGNSISNGRMGNGITRPQSPGMPFTPSKDENKTCCEVCHRRNRGTEMLLCDGCDCGFHIFCLTPPLSSIPKGQWFCHTCLTGTGGDYGFDEGDEHSLASFQARDLAFRKMWFEKHPPSQTNKTDSDYEDDPTKQWFDTNEGKIGVTEMDVENEFWRLVQSSSETVEIEYGADVHSTTHGSGMPTLETHPLDPYSKDPWNLNNIPILQDSLLRYIKSEISGMTVPWTYVGMIFSTFCWHNEDHYTHSINYMHWGETKTWYGIPGEDAEKFEAAIKKEAPDLFETQPDLLFQLVTLMSPAKLKESGVRVYACNQRAGEFVITFPKAYHAGFNHGFNFNEAVNFALPDWLPLGRECVKRYREHKKLPVFSHDELLMTISQQSQAIKTAIWLNESFKEMTDDELKGRQDLRLLGVREVLDQQDRPEDTSQCIFCKCFCYLSEVVCSCPSSAGKVSCWDHSKYLCNCKPSEKELRLRYSDEEISNTQTAIASRAMVPVNWRNKFNKLLADSPKPQLRALRALMAEGERINFPLEELSVLKACVNRANKWVTDANSFTTRNNSRKRSKRDRQEKSLSDLYKVLDEVDTLGFDCNEVEALRSLTVQAEDLRVKAKALLDKIKADGDLHLNECEALLAHGGSTNVYLEELVQIDNLITQHKLTAEIEDFGDERMTLQEIRQFLSRAKACDLPSDNKFTVLLENQLKNGTDLDGKMAAILSREKKTIAELELYCDLDATSKTPFDPAILAQIRAFKERAERLEKQANEWLAPEPGAQLPNVEDVLKVVEAAEKEFDLPSISNLKRTAEFASDLEKRCSAVLSKRYMHREKEPCFDAMKKWRTYAREHLTKFRLPNFDKLCVEIDREDDWARGLPWFSEEDDLEEKKIFEDVIRYTLPMDDQPPKDEFFTCICFSPVRPPPPDQVSDAVQCDHCFARFHGKCASNGGSCPFCDPNHWNGTLNKTRNFHFCYLPTILKNAPEISRKYSVHYDRLKFIVENVERLCSVIGTYLSHLSVLNNQRPHELPQIRHYLRKLFVLKFAVSPNPEVSFGLDLSGLHRILGGKPEPIKLKKRRRPRFVFGQDIDQDWVDGTRCICRGQTAYLHNYESISCDNCQRKYHAACVCFKASSPENKQFTCPLCCLRKLKSYRWADVRVRKTDETDPTIFVDVKACLETYSRDIIRIKLPAPTQATIFVDLVNFTPGVPDVAGDSPKITPPPPLQFPRPTYPPRPQLPPAQLVQPVASHPPSANIPPPPWIHSSDYINGLTPTHTMLPADGRRKRKYSSIDFRNDVHDVTTKPNGSNALNIIMHDSMTRPALPVKQSPVEHPPPTLLPPMRIPPASPVIHTPQQRPPMNGLHHHSPPAHVPPPPAPASRRSSIIVASPSASSPRSMSVTSQSPQQSSVVYDWHARKALHGSPDQRPIPGPLNQSPAAPHQSPQAPPILSPHQRPAPYVPTAPTQTSPRLASPHHHHPHILPPYRAPSSSQPESPQSRRP</sequence>
<feature type="coiled-coil region" evidence="14">
    <location>
        <begin position="792"/>
        <end position="853"/>
    </location>
</feature>
<evidence type="ECO:0000256" key="10">
    <source>
        <dbReference type="ARBA" id="ARBA00023004"/>
    </source>
</evidence>
<dbReference type="PANTHER" id="PTHR10694">
    <property type="entry name" value="LYSINE-SPECIFIC DEMETHYLASE"/>
    <property type="match status" value="1"/>
</dbReference>
<feature type="region of interest" description="Disordered" evidence="15">
    <location>
        <begin position="2602"/>
        <end position="2682"/>
    </location>
</feature>
<feature type="compositionally biased region" description="Polar residues" evidence="15">
    <location>
        <begin position="909"/>
        <end position="931"/>
    </location>
</feature>
<feature type="domain" description="JmjC" evidence="19">
    <location>
        <begin position="1389"/>
        <end position="1555"/>
    </location>
</feature>
<feature type="coiled-coil region" evidence="14">
    <location>
        <begin position="502"/>
        <end position="564"/>
    </location>
</feature>
<feature type="domain" description="JmjN" evidence="18">
    <location>
        <begin position="970"/>
        <end position="1011"/>
    </location>
</feature>
<proteinExistence type="inferred from homology"/>
<dbReference type="PROSITE" id="PS50016">
    <property type="entry name" value="ZF_PHD_2"/>
    <property type="match status" value="1"/>
</dbReference>
<evidence type="ECO:0000259" key="19">
    <source>
        <dbReference type="PROSITE" id="PS51184"/>
    </source>
</evidence>
<dbReference type="SUPFAM" id="SSF46585">
    <property type="entry name" value="HR1 repeat"/>
    <property type="match status" value="1"/>
</dbReference>
<feature type="compositionally biased region" description="Low complexity" evidence="15">
    <location>
        <begin position="2669"/>
        <end position="2682"/>
    </location>
</feature>
<comment type="caution">
    <text evidence="20">The sequence shown here is derived from an EMBL/GenBank/DDBJ whole genome shotgun (WGS) entry which is preliminary data.</text>
</comment>
<dbReference type="Pfam" id="PF00628">
    <property type="entry name" value="PHD"/>
    <property type="match status" value="1"/>
</dbReference>
<feature type="compositionally biased region" description="Low complexity" evidence="15">
    <location>
        <begin position="1194"/>
        <end position="1205"/>
    </location>
</feature>
<dbReference type="SMART" id="SM00558">
    <property type="entry name" value="JmjC"/>
    <property type="match status" value="1"/>
</dbReference>
<dbReference type="InterPro" id="IPR013083">
    <property type="entry name" value="Znf_RING/FYVE/PHD"/>
</dbReference>
<dbReference type="GO" id="GO:0005634">
    <property type="term" value="C:nucleus"/>
    <property type="evidence" value="ECO:0007669"/>
    <property type="project" value="UniProtKB-SubCell"/>
</dbReference>
<dbReference type="Pfam" id="PF21323">
    <property type="entry name" value="KDM5_C-hel"/>
    <property type="match status" value="1"/>
</dbReference>
<comment type="catalytic activity">
    <reaction evidence="12">
        <text>N(6),N(6),N(6)-trimethyl-L-lysyl(4)-[histone H3] + 3 2-oxoglutarate + 3 O2 = L-lysyl(4)-[histone H3] + 3 formaldehyde + 3 succinate + 3 CO2</text>
        <dbReference type="Rhea" id="RHEA:60208"/>
        <dbReference type="Rhea" id="RHEA-COMP:15537"/>
        <dbReference type="Rhea" id="RHEA-COMP:15547"/>
        <dbReference type="ChEBI" id="CHEBI:15379"/>
        <dbReference type="ChEBI" id="CHEBI:16526"/>
        <dbReference type="ChEBI" id="CHEBI:16810"/>
        <dbReference type="ChEBI" id="CHEBI:16842"/>
        <dbReference type="ChEBI" id="CHEBI:29969"/>
        <dbReference type="ChEBI" id="CHEBI:30031"/>
        <dbReference type="ChEBI" id="CHEBI:61961"/>
        <dbReference type="EC" id="1.14.11.67"/>
    </reaction>
</comment>
<dbReference type="Pfam" id="PF15456">
    <property type="entry name" value="Uds1"/>
    <property type="match status" value="1"/>
</dbReference>
<feature type="compositionally biased region" description="Low complexity" evidence="15">
    <location>
        <begin position="932"/>
        <end position="941"/>
    </location>
</feature>
<dbReference type="FunFam" id="1.10.150.60:FF:000016">
    <property type="entry name" value="Putative Lysine-specific demethylase 5B"/>
    <property type="match status" value="1"/>
</dbReference>
<dbReference type="SUPFAM" id="SSF51197">
    <property type="entry name" value="Clavaminate synthase-like"/>
    <property type="match status" value="1"/>
</dbReference>
<evidence type="ECO:0000256" key="3">
    <source>
        <dbReference type="ARBA" id="ARBA00006801"/>
    </source>
</evidence>
<dbReference type="InterPro" id="IPR011011">
    <property type="entry name" value="Znf_FYVE_PHD"/>
</dbReference>
<dbReference type="PROSITE" id="PS01359">
    <property type="entry name" value="ZF_PHD_1"/>
    <property type="match status" value="2"/>
</dbReference>
<dbReference type="PROSITE" id="PS51011">
    <property type="entry name" value="ARID"/>
    <property type="match status" value="1"/>
</dbReference>
<evidence type="ECO:0000259" key="18">
    <source>
        <dbReference type="PROSITE" id="PS51183"/>
    </source>
</evidence>
<dbReference type="EC" id="1.14.11.67" evidence="4"/>
<feature type="region of interest" description="Disordered" evidence="15">
    <location>
        <begin position="609"/>
        <end position="629"/>
    </location>
</feature>
<feature type="region of interest" description="Disordered" evidence="15">
    <location>
        <begin position="301"/>
        <end position="320"/>
    </location>
</feature>
<feature type="compositionally biased region" description="Low complexity" evidence="15">
    <location>
        <begin position="304"/>
        <end position="319"/>
    </location>
</feature>
<accession>A0A286UP12</accession>
<evidence type="ECO:0000256" key="11">
    <source>
        <dbReference type="ARBA" id="ARBA00023242"/>
    </source>
</evidence>
<dbReference type="Pfam" id="PF02375">
    <property type="entry name" value="JmjN"/>
    <property type="match status" value="1"/>
</dbReference>
<dbReference type="InterPro" id="IPR003349">
    <property type="entry name" value="JmjN"/>
</dbReference>
<dbReference type="InterPro" id="IPR001606">
    <property type="entry name" value="ARID_dom"/>
</dbReference>
<dbReference type="Gene3D" id="1.10.150.60">
    <property type="entry name" value="ARID DNA-binding domain"/>
    <property type="match status" value="1"/>
</dbReference>
<evidence type="ECO:0000256" key="8">
    <source>
        <dbReference type="ARBA" id="ARBA00022833"/>
    </source>
</evidence>
<protein>
    <recommendedName>
        <fullName evidence="4">[histone H3]-trimethyl-L-lysine(4) demethylase</fullName>
        <ecNumber evidence="4">1.14.11.67</ecNumber>
    </recommendedName>
</protein>
<keyword evidence="5" id="KW-0479">Metal-binding</keyword>
<dbReference type="InterPro" id="IPR019787">
    <property type="entry name" value="Znf_PHD-finger"/>
</dbReference>
<feature type="compositionally biased region" description="Low complexity" evidence="15">
    <location>
        <begin position="101"/>
        <end position="126"/>
    </location>
</feature>
<feature type="coiled-coil region" evidence="14">
    <location>
        <begin position="349"/>
        <end position="477"/>
    </location>
</feature>
<dbReference type="SUPFAM" id="SSF46774">
    <property type="entry name" value="ARID-like"/>
    <property type="match status" value="1"/>
</dbReference>
<dbReference type="InterPro" id="IPR036274">
    <property type="entry name" value="HR1_rpt_sf"/>
</dbReference>
<dbReference type="InterPro" id="IPR001965">
    <property type="entry name" value="Znf_PHD"/>
</dbReference>
<dbReference type="Pfam" id="PF08429">
    <property type="entry name" value="PLU-1"/>
    <property type="match status" value="1"/>
</dbReference>
<dbReference type="GO" id="GO:0006355">
    <property type="term" value="P:regulation of DNA-templated transcription"/>
    <property type="evidence" value="ECO:0007669"/>
    <property type="project" value="TreeGrafter"/>
</dbReference>
<dbReference type="CDD" id="cd16100">
    <property type="entry name" value="ARID"/>
    <property type="match status" value="1"/>
</dbReference>
<feature type="compositionally biased region" description="Low complexity" evidence="15">
    <location>
        <begin position="2616"/>
        <end position="2625"/>
    </location>
</feature>
<evidence type="ECO:0000256" key="15">
    <source>
        <dbReference type="SAM" id="MobiDB-lite"/>
    </source>
</evidence>
<feature type="region of interest" description="Disordered" evidence="15">
    <location>
        <begin position="2508"/>
        <end position="2590"/>
    </location>
</feature>
<feature type="compositionally biased region" description="Polar residues" evidence="15">
    <location>
        <begin position="79"/>
        <end position="100"/>
    </location>
</feature>
<dbReference type="InParanoid" id="A0A286UP12"/>
<evidence type="ECO:0000256" key="6">
    <source>
        <dbReference type="ARBA" id="ARBA00022737"/>
    </source>
</evidence>
<dbReference type="Pfam" id="PF02373">
    <property type="entry name" value="JmjC"/>
    <property type="match status" value="1"/>
</dbReference>
<dbReference type="SMART" id="SM01014">
    <property type="entry name" value="ARID"/>
    <property type="match status" value="1"/>
</dbReference>
<keyword evidence="7 13" id="KW-0863">Zinc-finger</keyword>
<evidence type="ECO:0000313" key="21">
    <source>
        <dbReference type="Proteomes" id="UP000217199"/>
    </source>
</evidence>
<dbReference type="Proteomes" id="UP000217199">
    <property type="component" value="Unassembled WGS sequence"/>
</dbReference>
<dbReference type="SMART" id="SM00545">
    <property type="entry name" value="JmjN"/>
    <property type="match status" value="1"/>
</dbReference>
<evidence type="ECO:0000256" key="7">
    <source>
        <dbReference type="ARBA" id="ARBA00022771"/>
    </source>
</evidence>
<keyword evidence="11" id="KW-0539">Nucleus</keyword>
<evidence type="ECO:0000256" key="13">
    <source>
        <dbReference type="PROSITE-ProRule" id="PRU00146"/>
    </source>
</evidence>
<dbReference type="InterPro" id="IPR004198">
    <property type="entry name" value="Znf_C5HC2"/>
</dbReference>
<keyword evidence="6" id="KW-0677">Repeat</keyword>
<dbReference type="SMART" id="SM00501">
    <property type="entry name" value="BRIGHT"/>
    <property type="match status" value="1"/>
</dbReference>
<comment type="similarity">
    <text evidence="3">Belongs to the JARID1 histone demethylase family.</text>
</comment>
<dbReference type="SUPFAM" id="SSF57903">
    <property type="entry name" value="FYVE/PHD zinc finger"/>
    <property type="match status" value="2"/>
</dbReference>
<feature type="compositionally biased region" description="Low complexity" evidence="15">
    <location>
        <begin position="1153"/>
        <end position="1166"/>
    </location>
</feature>
<dbReference type="GO" id="GO:0003677">
    <property type="term" value="F:DNA binding"/>
    <property type="evidence" value="ECO:0007669"/>
    <property type="project" value="InterPro"/>
</dbReference>